<comment type="caution">
    <text evidence="1">The sequence shown here is derived from an EMBL/GenBank/DDBJ whole genome shotgun (WGS) entry which is preliminary data.</text>
</comment>
<reference evidence="1 2" key="1">
    <citation type="submission" date="2016-10" db="EMBL/GenBank/DDBJ databases">
        <title>Search of new enzymes for the oxidation of sulfur compounds.</title>
        <authorList>
            <person name="Novo A."/>
            <person name="Moreira I.S."/>
            <person name="Castro P.M."/>
        </authorList>
    </citation>
    <scope>NUCLEOTIDE SEQUENCE [LARGE SCALE GENOMIC DNA]</scope>
    <source>
        <strain evidence="1 2">A9</strain>
    </source>
</reference>
<accession>A0AA94ES48</accession>
<gene>
    <name evidence="1" type="ORF">A9HBioS_0124</name>
</gene>
<dbReference type="Proteomes" id="UP000288002">
    <property type="component" value="Unassembled WGS sequence"/>
</dbReference>
<proteinExistence type="predicted"/>
<name>A0AA94ES48_9PSED</name>
<protein>
    <submittedName>
        <fullName evidence="1">Uncharacterized protein</fullName>
    </submittedName>
</protein>
<dbReference type="AlphaFoldDB" id="A0AA94ES48"/>
<organism evidence="1 2">
    <name type="scientific">Pseudomonas koreensis</name>
    <dbReference type="NCBI Taxonomy" id="198620"/>
    <lineage>
        <taxon>Bacteria</taxon>
        <taxon>Pseudomonadati</taxon>
        <taxon>Pseudomonadota</taxon>
        <taxon>Gammaproteobacteria</taxon>
        <taxon>Pseudomonadales</taxon>
        <taxon>Pseudomonadaceae</taxon>
        <taxon>Pseudomonas</taxon>
    </lineage>
</organism>
<evidence type="ECO:0000313" key="2">
    <source>
        <dbReference type="Proteomes" id="UP000288002"/>
    </source>
</evidence>
<sequence>MKNDIEIKGNENTHGVFNTEIIGGLRPLYHDLLSFDKNDQHIQIFAYEGSGGGVMRPRRYLVFEFASDTPSGNYDIKDILKAELLAYSDSYNWTYIPESGWISIILSESSPRVRGLFTMNMKNIGESTGPAHIEVSGDFNLSNE</sequence>
<evidence type="ECO:0000313" key="1">
    <source>
        <dbReference type="EMBL" id="RVD79600.1"/>
    </source>
</evidence>
<dbReference type="EMBL" id="MKWS01000001">
    <property type="protein sequence ID" value="RVD79600.1"/>
    <property type="molecule type" value="Genomic_DNA"/>
</dbReference>